<name>A0A6B3LNL8_9BACT</name>
<accession>A0A6B3LNL8</accession>
<dbReference type="Proteomes" id="UP000474777">
    <property type="component" value="Unassembled WGS sequence"/>
</dbReference>
<dbReference type="AlphaFoldDB" id="A0A6B3LNL8"/>
<evidence type="ECO:0000313" key="2">
    <source>
        <dbReference type="Proteomes" id="UP000474777"/>
    </source>
</evidence>
<proteinExistence type="predicted"/>
<gene>
    <name evidence="1" type="ORF">GXP69_12425</name>
</gene>
<sequence>MAHDECLQNLISNKSLTIFANDIRIDEKGMQSKWLIFEQPTTVFKEFRIEKYSIKITDTYGNTQAVDSFILKELVNV</sequence>
<protein>
    <submittedName>
        <fullName evidence="1">Uncharacterized protein</fullName>
    </submittedName>
</protein>
<organism evidence="1 2">
    <name type="scientific">Pontibacter burrus</name>
    <dbReference type="NCBI Taxonomy" id="2704466"/>
    <lineage>
        <taxon>Bacteria</taxon>
        <taxon>Pseudomonadati</taxon>
        <taxon>Bacteroidota</taxon>
        <taxon>Cytophagia</taxon>
        <taxon>Cytophagales</taxon>
        <taxon>Hymenobacteraceae</taxon>
        <taxon>Pontibacter</taxon>
    </lineage>
</organism>
<reference evidence="1 2" key="1">
    <citation type="submission" date="2020-02" db="EMBL/GenBank/DDBJ databases">
        <authorList>
            <person name="Kim M.K."/>
        </authorList>
    </citation>
    <scope>NUCLEOTIDE SEQUENCE [LARGE SCALE GENOMIC DNA]</scope>
    <source>
        <strain evidence="1 2">BT327</strain>
    </source>
</reference>
<comment type="caution">
    <text evidence="1">The sequence shown here is derived from an EMBL/GenBank/DDBJ whole genome shotgun (WGS) entry which is preliminary data.</text>
</comment>
<evidence type="ECO:0000313" key="1">
    <source>
        <dbReference type="EMBL" id="NEM98502.1"/>
    </source>
</evidence>
<keyword evidence="2" id="KW-1185">Reference proteome</keyword>
<dbReference type="RefSeq" id="WP_163915394.1">
    <property type="nucleotide sequence ID" value="NZ_JAAGWD010000005.1"/>
</dbReference>
<dbReference type="EMBL" id="JAAGWD010000005">
    <property type="protein sequence ID" value="NEM98502.1"/>
    <property type="molecule type" value="Genomic_DNA"/>
</dbReference>